<accession>N1Q230</accession>
<feature type="compositionally biased region" description="Polar residues" evidence="1">
    <location>
        <begin position="141"/>
        <end position="151"/>
    </location>
</feature>
<dbReference type="AlphaFoldDB" id="N1Q230"/>
<dbReference type="HOGENOM" id="CLU_1461272_0_0_1"/>
<protein>
    <submittedName>
        <fullName evidence="2">Uncharacterized protein</fullName>
    </submittedName>
</protein>
<reference evidence="2 3" key="2">
    <citation type="journal article" date="2012" name="PLoS Pathog.">
        <title>Diverse lifestyles and strategies of plant pathogenesis encoded in the genomes of eighteen Dothideomycetes fungi.</title>
        <authorList>
            <person name="Ohm R.A."/>
            <person name="Feau N."/>
            <person name="Henrissat B."/>
            <person name="Schoch C.L."/>
            <person name="Horwitz B.A."/>
            <person name="Barry K.W."/>
            <person name="Condon B.J."/>
            <person name="Copeland A.C."/>
            <person name="Dhillon B."/>
            <person name="Glaser F."/>
            <person name="Hesse C.N."/>
            <person name="Kosti I."/>
            <person name="LaButti K."/>
            <person name="Lindquist E.A."/>
            <person name="Lucas S."/>
            <person name="Salamov A.A."/>
            <person name="Bradshaw R.E."/>
            <person name="Ciuffetti L."/>
            <person name="Hamelin R.C."/>
            <person name="Kema G.H.J."/>
            <person name="Lawrence C."/>
            <person name="Scott J.A."/>
            <person name="Spatafora J.W."/>
            <person name="Turgeon B.G."/>
            <person name="de Wit P.J.G.M."/>
            <person name="Zhong S."/>
            <person name="Goodwin S.B."/>
            <person name="Grigoriev I.V."/>
        </authorList>
    </citation>
    <scope>NUCLEOTIDE SEQUENCE [LARGE SCALE GENOMIC DNA]</scope>
    <source>
        <strain evidence="3">NZE10 / CBS 128990</strain>
    </source>
</reference>
<evidence type="ECO:0000313" key="2">
    <source>
        <dbReference type="EMBL" id="EME48534.1"/>
    </source>
</evidence>
<gene>
    <name evidence="2" type="ORF">DOTSEDRAFT_29962</name>
</gene>
<dbReference type="Proteomes" id="UP000016933">
    <property type="component" value="Unassembled WGS sequence"/>
</dbReference>
<keyword evidence="3" id="KW-1185">Reference proteome</keyword>
<evidence type="ECO:0000313" key="3">
    <source>
        <dbReference type="Proteomes" id="UP000016933"/>
    </source>
</evidence>
<name>N1Q230_DOTSN</name>
<dbReference type="EMBL" id="KB446535">
    <property type="protein sequence ID" value="EME48534.1"/>
    <property type="molecule type" value="Genomic_DNA"/>
</dbReference>
<proteinExistence type="predicted"/>
<evidence type="ECO:0000256" key="1">
    <source>
        <dbReference type="SAM" id="MobiDB-lite"/>
    </source>
</evidence>
<reference evidence="3" key="1">
    <citation type="journal article" date="2012" name="PLoS Genet.">
        <title>The genomes of the fungal plant pathogens Cladosporium fulvum and Dothistroma septosporum reveal adaptation to different hosts and lifestyles but also signatures of common ancestry.</title>
        <authorList>
            <person name="de Wit P.J.G.M."/>
            <person name="van der Burgt A."/>
            <person name="Oekmen B."/>
            <person name="Stergiopoulos I."/>
            <person name="Abd-Elsalam K.A."/>
            <person name="Aerts A.L."/>
            <person name="Bahkali A.H."/>
            <person name="Beenen H.G."/>
            <person name="Chettri P."/>
            <person name="Cox M.P."/>
            <person name="Datema E."/>
            <person name="de Vries R.P."/>
            <person name="Dhillon B."/>
            <person name="Ganley A.R."/>
            <person name="Griffiths S.A."/>
            <person name="Guo Y."/>
            <person name="Hamelin R.C."/>
            <person name="Henrissat B."/>
            <person name="Kabir M.S."/>
            <person name="Jashni M.K."/>
            <person name="Kema G."/>
            <person name="Klaubauf S."/>
            <person name="Lapidus A."/>
            <person name="Levasseur A."/>
            <person name="Lindquist E."/>
            <person name="Mehrabi R."/>
            <person name="Ohm R.A."/>
            <person name="Owen T.J."/>
            <person name="Salamov A."/>
            <person name="Schwelm A."/>
            <person name="Schijlen E."/>
            <person name="Sun H."/>
            <person name="van den Burg H.A."/>
            <person name="van Ham R.C.H.J."/>
            <person name="Zhang S."/>
            <person name="Goodwin S.B."/>
            <person name="Grigoriev I.V."/>
            <person name="Collemare J."/>
            <person name="Bradshaw R.E."/>
        </authorList>
    </citation>
    <scope>NUCLEOTIDE SEQUENCE [LARGE SCALE GENOMIC DNA]</scope>
    <source>
        <strain evidence="3">NZE10 / CBS 128990</strain>
    </source>
</reference>
<organism evidence="2 3">
    <name type="scientific">Dothistroma septosporum (strain NZE10 / CBS 128990)</name>
    <name type="common">Red band needle blight fungus</name>
    <name type="synonym">Mycosphaerella pini</name>
    <dbReference type="NCBI Taxonomy" id="675120"/>
    <lineage>
        <taxon>Eukaryota</taxon>
        <taxon>Fungi</taxon>
        <taxon>Dikarya</taxon>
        <taxon>Ascomycota</taxon>
        <taxon>Pezizomycotina</taxon>
        <taxon>Dothideomycetes</taxon>
        <taxon>Dothideomycetidae</taxon>
        <taxon>Mycosphaerellales</taxon>
        <taxon>Mycosphaerellaceae</taxon>
        <taxon>Dothistroma</taxon>
    </lineage>
</organism>
<sequence>MARSHLLNLMHAKYLNTATTSSCGVRERTVTPRYSRNGYWDKHPKFPSDEEIHSWIEKDNTTLGLDKMREDRLGTMTGLEEFWDKVRTMAIQKDYKSPWLFYLSESENLEPAPTPTPKASATNGGDTSVGGHDDLELDPGTVNNPSSSMWNDPSYVPPKPNYVRNAAIRTDARKANAAASAITAE</sequence>
<feature type="region of interest" description="Disordered" evidence="1">
    <location>
        <begin position="109"/>
        <end position="157"/>
    </location>
</feature>